<organism evidence="12 13">
    <name type="scientific">Piloderma croceum (strain F 1598)</name>
    <dbReference type="NCBI Taxonomy" id="765440"/>
    <lineage>
        <taxon>Eukaryota</taxon>
        <taxon>Fungi</taxon>
        <taxon>Dikarya</taxon>
        <taxon>Basidiomycota</taxon>
        <taxon>Agaricomycotina</taxon>
        <taxon>Agaricomycetes</taxon>
        <taxon>Agaricomycetidae</taxon>
        <taxon>Atheliales</taxon>
        <taxon>Atheliaceae</taxon>
        <taxon>Piloderma</taxon>
    </lineage>
</organism>
<dbReference type="EMBL" id="KN832971">
    <property type="protein sequence ID" value="KIM91396.1"/>
    <property type="molecule type" value="Genomic_DNA"/>
</dbReference>
<dbReference type="GO" id="GO:0005763">
    <property type="term" value="C:mitochondrial small ribosomal subunit"/>
    <property type="evidence" value="ECO:0007669"/>
    <property type="project" value="UniProtKB-ARBA"/>
</dbReference>
<dbReference type="GO" id="GO:0005743">
    <property type="term" value="C:mitochondrial inner membrane"/>
    <property type="evidence" value="ECO:0007669"/>
    <property type="project" value="UniProtKB-ARBA"/>
</dbReference>
<dbReference type="HOGENOM" id="CLU_038700_2_0_1"/>
<dbReference type="GO" id="GO:0003735">
    <property type="term" value="F:structural constituent of ribosome"/>
    <property type="evidence" value="ECO:0007669"/>
    <property type="project" value="UniProtKB-UniRule"/>
</dbReference>
<evidence type="ECO:0000256" key="10">
    <source>
        <dbReference type="SAM" id="MobiDB-lite"/>
    </source>
</evidence>
<dbReference type="STRING" id="765440.A0A0C3GLD3"/>
<accession>A0A0C3GLD3</accession>
<dbReference type="SUPFAM" id="SSF54768">
    <property type="entry name" value="dsRNA-binding domain-like"/>
    <property type="match status" value="1"/>
</dbReference>
<name>A0A0C3GLD3_PILCF</name>
<evidence type="ECO:0000259" key="11">
    <source>
        <dbReference type="PROSITE" id="PS50881"/>
    </source>
</evidence>
<dbReference type="PROSITE" id="PS50881">
    <property type="entry name" value="S5_DSRBD"/>
    <property type="match status" value="1"/>
</dbReference>
<feature type="region of interest" description="Disordered" evidence="10">
    <location>
        <begin position="117"/>
        <end position="149"/>
    </location>
</feature>
<evidence type="ECO:0000256" key="3">
    <source>
        <dbReference type="ARBA" id="ARBA00022980"/>
    </source>
</evidence>
<comment type="similarity">
    <text evidence="2 9">Belongs to the universal ribosomal protein uS5 family.</text>
</comment>
<dbReference type="Pfam" id="PF03719">
    <property type="entry name" value="Ribosomal_S5_C"/>
    <property type="match status" value="1"/>
</dbReference>
<dbReference type="PANTHER" id="PTHR48277">
    <property type="entry name" value="MITOCHONDRIAL RIBOSOMAL PROTEIN S5"/>
    <property type="match status" value="1"/>
</dbReference>
<reference evidence="13" key="2">
    <citation type="submission" date="2015-01" db="EMBL/GenBank/DDBJ databases">
        <title>Evolutionary Origins and Diversification of the Mycorrhizal Mutualists.</title>
        <authorList>
            <consortium name="DOE Joint Genome Institute"/>
            <consortium name="Mycorrhizal Genomics Consortium"/>
            <person name="Kohler A."/>
            <person name="Kuo A."/>
            <person name="Nagy L.G."/>
            <person name="Floudas D."/>
            <person name="Copeland A."/>
            <person name="Barry K.W."/>
            <person name="Cichocki N."/>
            <person name="Veneault-Fourrey C."/>
            <person name="LaButti K."/>
            <person name="Lindquist E.A."/>
            <person name="Lipzen A."/>
            <person name="Lundell T."/>
            <person name="Morin E."/>
            <person name="Murat C."/>
            <person name="Riley R."/>
            <person name="Ohm R."/>
            <person name="Sun H."/>
            <person name="Tunlid A."/>
            <person name="Henrissat B."/>
            <person name="Grigoriev I.V."/>
            <person name="Hibbett D.S."/>
            <person name="Martin F."/>
        </authorList>
    </citation>
    <scope>NUCLEOTIDE SEQUENCE [LARGE SCALE GENOMIC DNA]</scope>
    <source>
        <strain evidence="13">F 1598</strain>
    </source>
</reference>
<dbReference type="AlphaFoldDB" id="A0A0C3GLD3"/>
<dbReference type="InterPro" id="IPR000851">
    <property type="entry name" value="Ribosomal_uS5"/>
</dbReference>
<gene>
    <name evidence="12" type="ORF">PILCRDRAFT_810674</name>
</gene>
<dbReference type="GO" id="GO:0003723">
    <property type="term" value="F:RNA binding"/>
    <property type="evidence" value="ECO:0007669"/>
    <property type="project" value="InterPro"/>
</dbReference>
<keyword evidence="5 8" id="KW-0687">Ribonucleoprotein</keyword>
<keyword evidence="4" id="KW-0496">Mitochondrion</keyword>
<comment type="subcellular location">
    <subcellularLocation>
        <location evidence="1">Mitochondrion</location>
    </subcellularLocation>
</comment>
<feature type="domain" description="S5 DRBM" evidence="11">
    <location>
        <begin position="162"/>
        <end position="226"/>
    </location>
</feature>
<sequence>MHKLCRARITPISQNQRLRGSFPSLIDQSTLLRPYSSNISPTPEIPEVEEQNEDSASQKSSNDDIVPLHYHIPHPDLSRYDPLLDTHVTRVFPPNKKTQFVNKVIVRNIDKQFNSVFDTEQERARERSEKLDGDEESDTEMDSAEVDSKRHLPLPRAERDKLFQFPLINRRVTQQTGKGKIHRIYQLTVVGNGDGLVGYGEAKDLDDGARASDKALVQAVRNMDYVERFEKRTIFGEMRAKMGSTQIILRPRPVGFGLQCNPEIHQVLKAAGIKDISAKVWGSRNPLNVIKTLFRILHSGNAPLFMGDGIGGKGRRTFKGEPIQSREAVERARGRKLVDLRT</sequence>
<dbReference type="SUPFAM" id="SSF54211">
    <property type="entry name" value="Ribosomal protein S5 domain 2-like"/>
    <property type="match status" value="1"/>
</dbReference>
<evidence type="ECO:0000256" key="5">
    <source>
        <dbReference type="ARBA" id="ARBA00023274"/>
    </source>
</evidence>
<evidence type="ECO:0000256" key="1">
    <source>
        <dbReference type="ARBA" id="ARBA00004173"/>
    </source>
</evidence>
<evidence type="ECO:0000256" key="2">
    <source>
        <dbReference type="ARBA" id="ARBA00008945"/>
    </source>
</evidence>
<evidence type="ECO:0000256" key="7">
    <source>
        <dbReference type="ARBA" id="ARBA00041606"/>
    </source>
</evidence>
<keyword evidence="3 8" id="KW-0689">Ribosomal protein</keyword>
<dbReference type="Pfam" id="PF00333">
    <property type="entry name" value="Ribosomal_S5"/>
    <property type="match status" value="1"/>
</dbReference>
<dbReference type="FunFam" id="3.30.160.20:FF:000022">
    <property type="entry name" value="28S ribosomal protein S5, mitochondrial"/>
    <property type="match status" value="1"/>
</dbReference>
<dbReference type="GO" id="GO:0006412">
    <property type="term" value="P:translation"/>
    <property type="evidence" value="ECO:0007669"/>
    <property type="project" value="InterPro"/>
</dbReference>
<dbReference type="InterPro" id="IPR014721">
    <property type="entry name" value="Ribsml_uS5_D2-typ_fold_subgr"/>
</dbReference>
<feature type="compositionally biased region" description="Acidic residues" evidence="10">
    <location>
        <begin position="132"/>
        <end position="145"/>
    </location>
</feature>
<dbReference type="InterPro" id="IPR005324">
    <property type="entry name" value="Ribosomal_uS5_C"/>
</dbReference>
<keyword evidence="13" id="KW-1185">Reference proteome</keyword>
<reference evidence="12 13" key="1">
    <citation type="submission" date="2014-04" db="EMBL/GenBank/DDBJ databases">
        <authorList>
            <consortium name="DOE Joint Genome Institute"/>
            <person name="Kuo A."/>
            <person name="Tarkka M."/>
            <person name="Buscot F."/>
            <person name="Kohler A."/>
            <person name="Nagy L.G."/>
            <person name="Floudas D."/>
            <person name="Copeland A."/>
            <person name="Barry K.W."/>
            <person name="Cichocki N."/>
            <person name="Veneault-Fourrey C."/>
            <person name="LaButti K."/>
            <person name="Lindquist E.A."/>
            <person name="Lipzen A."/>
            <person name="Lundell T."/>
            <person name="Morin E."/>
            <person name="Murat C."/>
            <person name="Sun H."/>
            <person name="Tunlid A."/>
            <person name="Henrissat B."/>
            <person name="Grigoriev I.V."/>
            <person name="Hibbett D.S."/>
            <person name="Martin F."/>
            <person name="Nordberg H.P."/>
            <person name="Cantor M.N."/>
            <person name="Hua S.X."/>
        </authorList>
    </citation>
    <scope>NUCLEOTIDE SEQUENCE [LARGE SCALE GENOMIC DNA]</scope>
    <source>
        <strain evidence="12 13">F 1598</strain>
    </source>
</reference>
<dbReference type="PANTHER" id="PTHR48277:SF1">
    <property type="entry name" value="MITOCHONDRIAL RIBOSOMAL PROTEIN S5"/>
    <property type="match status" value="1"/>
</dbReference>
<proteinExistence type="inferred from homology"/>
<dbReference type="InParanoid" id="A0A0C3GLD3"/>
<evidence type="ECO:0000256" key="4">
    <source>
        <dbReference type="ARBA" id="ARBA00023128"/>
    </source>
</evidence>
<evidence type="ECO:0000313" key="12">
    <source>
        <dbReference type="EMBL" id="KIM91396.1"/>
    </source>
</evidence>
<evidence type="ECO:0000256" key="9">
    <source>
        <dbReference type="RuleBase" id="RU003823"/>
    </source>
</evidence>
<dbReference type="Gene3D" id="3.30.160.20">
    <property type="match status" value="1"/>
</dbReference>
<evidence type="ECO:0000313" key="13">
    <source>
        <dbReference type="Proteomes" id="UP000054166"/>
    </source>
</evidence>
<dbReference type="InterPro" id="IPR013810">
    <property type="entry name" value="Ribosomal_uS5_N"/>
</dbReference>
<protein>
    <recommendedName>
        <fullName evidence="6">Small ribosomal subunit protein uS5m</fullName>
    </recommendedName>
    <alternativeName>
        <fullName evidence="7">28S ribosomal protein S5, mitochondrial</fullName>
    </alternativeName>
</protein>
<feature type="region of interest" description="Disordered" evidence="10">
    <location>
        <begin position="34"/>
        <end position="65"/>
    </location>
</feature>
<evidence type="ECO:0000256" key="6">
    <source>
        <dbReference type="ARBA" id="ARBA00039335"/>
    </source>
</evidence>
<dbReference type="Gene3D" id="3.30.230.10">
    <property type="match status" value="1"/>
</dbReference>
<evidence type="ECO:0000256" key="8">
    <source>
        <dbReference type="PROSITE-ProRule" id="PRU00268"/>
    </source>
</evidence>
<dbReference type="InterPro" id="IPR020568">
    <property type="entry name" value="Ribosomal_Su5_D2-typ_SF"/>
</dbReference>
<dbReference type="OrthoDB" id="309483at2759"/>
<feature type="compositionally biased region" description="Basic and acidic residues" evidence="10">
    <location>
        <begin position="120"/>
        <end position="131"/>
    </location>
</feature>
<dbReference type="Proteomes" id="UP000054166">
    <property type="component" value="Unassembled WGS sequence"/>
</dbReference>
<dbReference type="FunFam" id="3.30.230.10:FF:000002">
    <property type="entry name" value="30S ribosomal protein S5"/>
    <property type="match status" value="1"/>
</dbReference>